<reference evidence="3 4" key="1">
    <citation type="submission" date="2018-04" db="EMBL/GenBank/DDBJ databases">
        <title>Micromonosporas from Atacama Desert.</title>
        <authorList>
            <person name="Carro L."/>
            <person name="Klenk H.-P."/>
            <person name="Goodfellow M."/>
        </authorList>
    </citation>
    <scope>NUCLEOTIDE SEQUENCE [LARGE SCALE GENOMIC DNA]</scope>
    <source>
        <strain evidence="3 4">LB19</strain>
    </source>
</reference>
<keyword evidence="2" id="KW-1133">Transmembrane helix</keyword>
<feature type="transmembrane region" description="Helical" evidence="2">
    <location>
        <begin position="37"/>
        <end position="54"/>
    </location>
</feature>
<comment type="caution">
    <text evidence="3">The sequence shown here is derived from an EMBL/GenBank/DDBJ whole genome shotgun (WGS) entry which is preliminary data.</text>
</comment>
<name>A0A3N9Y5H6_9ACTN</name>
<sequence length="82" mass="8129">MARSGKQGDKFYFWAWPIGILVGLAIGIPVFGAKGGVAFGVALSIAFVLGLGAIRSRAEGDPARGGPDGRAAGDGAEAAGRG</sequence>
<feature type="transmembrane region" description="Helical" evidence="2">
    <location>
        <begin position="12"/>
        <end position="31"/>
    </location>
</feature>
<dbReference type="EMBL" id="QDGB01000128">
    <property type="protein sequence ID" value="RQX20112.1"/>
    <property type="molecule type" value="Genomic_DNA"/>
</dbReference>
<organism evidence="3 4">
    <name type="scientific">Micromonospora ureilytica</name>
    <dbReference type="NCBI Taxonomy" id="709868"/>
    <lineage>
        <taxon>Bacteria</taxon>
        <taxon>Bacillati</taxon>
        <taxon>Actinomycetota</taxon>
        <taxon>Actinomycetes</taxon>
        <taxon>Micromonosporales</taxon>
        <taxon>Micromonosporaceae</taxon>
        <taxon>Micromonospora</taxon>
    </lineage>
</organism>
<dbReference type="Proteomes" id="UP000278981">
    <property type="component" value="Unassembled WGS sequence"/>
</dbReference>
<evidence type="ECO:0000313" key="3">
    <source>
        <dbReference type="EMBL" id="RQX20112.1"/>
    </source>
</evidence>
<feature type="region of interest" description="Disordered" evidence="1">
    <location>
        <begin position="58"/>
        <end position="82"/>
    </location>
</feature>
<feature type="compositionally biased region" description="Low complexity" evidence="1">
    <location>
        <begin position="69"/>
        <end position="82"/>
    </location>
</feature>
<dbReference type="AlphaFoldDB" id="A0A3N9Y5H6"/>
<dbReference type="RefSeq" id="WP_124815574.1">
    <property type="nucleotide sequence ID" value="NZ_QDGB01000128.1"/>
</dbReference>
<keyword evidence="2" id="KW-0812">Transmembrane</keyword>
<accession>A0A3N9Y5H6</accession>
<proteinExistence type="predicted"/>
<evidence type="ECO:0000313" key="4">
    <source>
        <dbReference type="Proteomes" id="UP000278981"/>
    </source>
</evidence>
<gene>
    <name evidence="3" type="ORF">DDE19_01915</name>
</gene>
<evidence type="ECO:0000256" key="2">
    <source>
        <dbReference type="SAM" id="Phobius"/>
    </source>
</evidence>
<protein>
    <submittedName>
        <fullName evidence="3">Uncharacterized protein</fullName>
    </submittedName>
</protein>
<keyword evidence="2" id="KW-0472">Membrane</keyword>
<evidence type="ECO:0000256" key="1">
    <source>
        <dbReference type="SAM" id="MobiDB-lite"/>
    </source>
</evidence>